<keyword evidence="3" id="KW-1185">Reference proteome</keyword>
<organism evidence="2 3">
    <name type="scientific">Hibiscus syriacus</name>
    <name type="common">Rose of Sharon</name>
    <dbReference type="NCBI Taxonomy" id="106335"/>
    <lineage>
        <taxon>Eukaryota</taxon>
        <taxon>Viridiplantae</taxon>
        <taxon>Streptophyta</taxon>
        <taxon>Embryophyta</taxon>
        <taxon>Tracheophyta</taxon>
        <taxon>Spermatophyta</taxon>
        <taxon>Magnoliopsida</taxon>
        <taxon>eudicotyledons</taxon>
        <taxon>Gunneridae</taxon>
        <taxon>Pentapetalae</taxon>
        <taxon>rosids</taxon>
        <taxon>malvids</taxon>
        <taxon>Malvales</taxon>
        <taxon>Malvaceae</taxon>
        <taxon>Malvoideae</taxon>
        <taxon>Hibiscus</taxon>
    </lineage>
</organism>
<dbReference type="Proteomes" id="UP000436088">
    <property type="component" value="Unassembled WGS sequence"/>
</dbReference>
<evidence type="ECO:0000313" key="2">
    <source>
        <dbReference type="EMBL" id="KAE8661162.1"/>
    </source>
</evidence>
<feature type="compositionally biased region" description="Polar residues" evidence="1">
    <location>
        <begin position="29"/>
        <end position="49"/>
    </location>
</feature>
<feature type="region of interest" description="Disordered" evidence="1">
    <location>
        <begin position="19"/>
        <end position="237"/>
    </location>
</feature>
<feature type="compositionally biased region" description="Acidic residues" evidence="1">
    <location>
        <begin position="59"/>
        <end position="78"/>
    </location>
</feature>
<proteinExistence type="predicted"/>
<dbReference type="AlphaFoldDB" id="A0A6A2WM16"/>
<dbReference type="EMBL" id="VEPZ02001725">
    <property type="protein sequence ID" value="KAE8661162.1"/>
    <property type="molecule type" value="Genomic_DNA"/>
</dbReference>
<evidence type="ECO:0000256" key="1">
    <source>
        <dbReference type="SAM" id="MobiDB-lite"/>
    </source>
</evidence>
<protein>
    <submittedName>
        <fullName evidence="2">Histone deacetylase HDT2</fullName>
    </submittedName>
</protein>
<comment type="caution">
    <text evidence="2">The sequence shown here is derived from an EMBL/GenBank/DDBJ whole genome shotgun (WGS) entry which is preliminary data.</text>
</comment>
<feature type="compositionally biased region" description="Acidic residues" evidence="1">
    <location>
        <begin position="108"/>
        <end position="127"/>
    </location>
</feature>
<name>A0A6A2WM16_HIBSY</name>
<gene>
    <name evidence="2" type="ORF">F3Y22_tig00116938pilonHSYRG00082</name>
</gene>
<accession>A0A6A2WM16</accession>
<evidence type="ECO:0000313" key="3">
    <source>
        <dbReference type="Proteomes" id="UP000436088"/>
    </source>
</evidence>
<feature type="compositionally biased region" description="Polar residues" evidence="1">
    <location>
        <begin position="197"/>
        <end position="221"/>
    </location>
</feature>
<sequence>MTRLSCLITGRMVASISLDTESEEELPQPTINLTIPHATTSDPTASQQVKIAEPKKDEDSSDDEDEDDSSAEDEEYSEDQAPFAMLMQCQKHLLEPAMPINGEKESDNDTSSDEDDSEAESSDEDQETPEKAGPSKKRSAESAWNTPAPEKKAKVVTPQKTALQVLGVDGKKVGEHTATPHLSKQAKKAAAAQAKQTPKSDGSSFPCKSSGRSFGSENALQPHSKAKHGGVLMQCKK</sequence>
<reference evidence="2" key="1">
    <citation type="submission" date="2019-09" db="EMBL/GenBank/DDBJ databases">
        <title>Draft genome information of white flower Hibiscus syriacus.</title>
        <authorList>
            <person name="Kim Y.-M."/>
        </authorList>
    </citation>
    <scope>NUCLEOTIDE SEQUENCE [LARGE SCALE GENOMIC DNA]</scope>
    <source>
        <strain evidence="2">YM2019G1</strain>
    </source>
</reference>